<dbReference type="SMART" id="SM00554">
    <property type="entry name" value="FAS1"/>
    <property type="match status" value="1"/>
</dbReference>
<dbReference type="InterPro" id="IPR000782">
    <property type="entry name" value="FAS1_domain"/>
</dbReference>
<protein>
    <recommendedName>
        <fullName evidence="2">FAS1 domain-containing protein</fullName>
    </recommendedName>
</protein>
<dbReference type="SUPFAM" id="SSF82153">
    <property type="entry name" value="FAS1 domain"/>
    <property type="match status" value="2"/>
</dbReference>
<dbReference type="InterPro" id="IPR036378">
    <property type="entry name" value="FAS1_dom_sf"/>
</dbReference>
<dbReference type="Proteomes" id="UP001430848">
    <property type="component" value="Unassembled WGS sequence"/>
</dbReference>
<sequence>MAPQYVPAAVLPALVAVVTAQDQPLLSTIATVPELSSFSAVILGSGGSEPNPAFEERFNSILDGRNYTALAPTNDAIDKIPPAVMEALTAAPAYPIFESIIRTHVAEGFVTSADVVSASPFEAIEGFPISATAVGGEQAVLVNNQAQIVAVDTFASNGVIHQIDQVLNPYTDYFGISNTTAPPTTSESDGTVADILLGDERLTTVRDIIQALSADFVSTRLALAEVGGTPQIFAVPSNDAFIGLPDNTVDASVAPSNQPLSLQLYSFGLLDTGARFADLDFSGGPISVASTFTGINVTASQVAGGATFLNNAGIQEQVCGSNGCVWLLDRILDPLYLAFGPLSRDTASLSA</sequence>
<keyword evidence="4" id="KW-1185">Reference proteome</keyword>
<dbReference type="PANTHER" id="PTHR10900">
    <property type="entry name" value="PERIOSTIN-RELATED"/>
    <property type="match status" value="1"/>
</dbReference>
<gene>
    <name evidence="3" type="ORF">SLS63_000106</name>
</gene>
<accession>A0ABR1PPU4</accession>
<dbReference type="InterPro" id="IPR050904">
    <property type="entry name" value="Adhesion/Biosynth-related"/>
</dbReference>
<feature type="signal peptide" evidence="1">
    <location>
        <begin position="1"/>
        <end position="20"/>
    </location>
</feature>
<name>A0ABR1PPU4_DIAER</name>
<evidence type="ECO:0000256" key="1">
    <source>
        <dbReference type="SAM" id="SignalP"/>
    </source>
</evidence>
<organism evidence="3 4">
    <name type="scientific">Diaporthe eres</name>
    <name type="common">Phomopsis oblonga</name>
    <dbReference type="NCBI Taxonomy" id="83184"/>
    <lineage>
        <taxon>Eukaryota</taxon>
        <taxon>Fungi</taxon>
        <taxon>Dikarya</taxon>
        <taxon>Ascomycota</taxon>
        <taxon>Pezizomycotina</taxon>
        <taxon>Sordariomycetes</taxon>
        <taxon>Sordariomycetidae</taxon>
        <taxon>Diaporthales</taxon>
        <taxon>Diaporthaceae</taxon>
        <taxon>Diaporthe</taxon>
        <taxon>Diaporthe eres species complex</taxon>
    </lineage>
</organism>
<feature type="domain" description="FAS1" evidence="2">
    <location>
        <begin position="189"/>
        <end position="332"/>
    </location>
</feature>
<evidence type="ECO:0000313" key="4">
    <source>
        <dbReference type="Proteomes" id="UP001430848"/>
    </source>
</evidence>
<feature type="chain" id="PRO_5046694678" description="FAS1 domain-containing protein" evidence="1">
    <location>
        <begin position="21"/>
        <end position="351"/>
    </location>
</feature>
<dbReference type="EMBL" id="JAKNSF020000001">
    <property type="protein sequence ID" value="KAK7742542.1"/>
    <property type="molecule type" value="Genomic_DNA"/>
</dbReference>
<dbReference type="PROSITE" id="PS50213">
    <property type="entry name" value="FAS1"/>
    <property type="match status" value="2"/>
</dbReference>
<dbReference type="Pfam" id="PF02469">
    <property type="entry name" value="Fasciclin"/>
    <property type="match status" value="1"/>
</dbReference>
<proteinExistence type="predicted"/>
<keyword evidence="1" id="KW-0732">Signal</keyword>
<evidence type="ECO:0000259" key="2">
    <source>
        <dbReference type="PROSITE" id="PS50213"/>
    </source>
</evidence>
<reference evidence="3 4" key="1">
    <citation type="submission" date="2024-02" db="EMBL/GenBank/DDBJ databases">
        <title>De novo assembly and annotation of 12 fungi associated with fruit tree decline syndrome in Ontario, Canada.</title>
        <authorList>
            <person name="Sulman M."/>
            <person name="Ellouze W."/>
            <person name="Ilyukhin E."/>
        </authorList>
    </citation>
    <scope>NUCLEOTIDE SEQUENCE [LARGE SCALE GENOMIC DNA]</scope>
    <source>
        <strain evidence="3 4">M169</strain>
    </source>
</reference>
<comment type="caution">
    <text evidence="3">The sequence shown here is derived from an EMBL/GenBank/DDBJ whole genome shotgun (WGS) entry which is preliminary data.</text>
</comment>
<dbReference type="Gene3D" id="2.30.180.10">
    <property type="entry name" value="FAS1 domain"/>
    <property type="match status" value="2"/>
</dbReference>
<feature type="domain" description="FAS1" evidence="2">
    <location>
        <begin position="22"/>
        <end position="167"/>
    </location>
</feature>
<evidence type="ECO:0000313" key="3">
    <source>
        <dbReference type="EMBL" id="KAK7742542.1"/>
    </source>
</evidence>
<dbReference type="PANTHER" id="PTHR10900:SF77">
    <property type="entry name" value="FI19380P1"/>
    <property type="match status" value="1"/>
</dbReference>